<dbReference type="AlphaFoldDB" id="A0A975Y7J6"/>
<gene>
    <name evidence="2" type="ORF">B6N60_05147</name>
</gene>
<evidence type="ECO:0000256" key="1">
    <source>
        <dbReference type="SAM" id="SignalP"/>
    </source>
</evidence>
<accession>A0A975Y7J6</accession>
<dbReference type="RefSeq" id="WP_190601960.1">
    <property type="nucleotide sequence ID" value="NZ_CP021056.1"/>
</dbReference>
<dbReference type="KEGG" id="rsin:B6N60_05147"/>
<keyword evidence="3" id="KW-1185">Reference proteome</keyword>
<name>A0A975Y7J6_9NOST</name>
<keyword evidence="1" id="KW-0732">Signal</keyword>
<evidence type="ECO:0000313" key="2">
    <source>
        <dbReference type="EMBL" id="QXE26415.1"/>
    </source>
</evidence>
<evidence type="ECO:0000313" key="3">
    <source>
        <dbReference type="Proteomes" id="UP000683511"/>
    </source>
</evidence>
<organism evidence="2 3">
    <name type="scientific">Richelia sinica FACHB-800</name>
    <dbReference type="NCBI Taxonomy" id="1357546"/>
    <lineage>
        <taxon>Bacteria</taxon>
        <taxon>Bacillati</taxon>
        <taxon>Cyanobacteriota</taxon>
        <taxon>Cyanophyceae</taxon>
        <taxon>Nostocales</taxon>
        <taxon>Nostocaceae</taxon>
        <taxon>Richelia</taxon>
    </lineage>
</organism>
<dbReference type="Proteomes" id="UP000683511">
    <property type="component" value="Chromosome"/>
</dbReference>
<proteinExistence type="predicted"/>
<feature type="chain" id="PRO_5037225562" evidence="1">
    <location>
        <begin position="23"/>
        <end position="96"/>
    </location>
</feature>
<sequence>MKYLIILGLFLFSLFVNAPAFALVCRHYQGHEICILNIKRSAKKYWEYRASVSIDGVKTPMEVYNCRAKFKLNQDGTVSQFIPHSPGEMICSYFKK</sequence>
<protein>
    <submittedName>
        <fullName evidence="2">Uncharacterized protein</fullName>
    </submittedName>
</protein>
<dbReference type="EMBL" id="CP021056">
    <property type="protein sequence ID" value="QXE26415.1"/>
    <property type="molecule type" value="Genomic_DNA"/>
</dbReference>
<feature type="signal peptide" evidence="1">
    <location>
        <begin position="1"/>
        <end position="22"/>
    </location>
</feature>
<reference evidence="2" key="1">
    <citation type="submission" date="2017-04" db="EMBL/GenBank/DDBJ databases">
        <title>Genome deletions in a multicellular cyanobacterial endosymbiont for morphological adaptation in marine diatoms.</title>
        <authorList>
            <person name="Wang Y."/>
            <person name="Gao H."/>
            <person name="Li R."/>
            <person name="Xu X."/>
        </authorList>
    </citation>
    <scope>NUCLEOTIDE SEQUENCE</scope>
    <source>
        <strain evidence="2">FACHB 800</strain>
    </source>
</reference>